<reference evidence="14 15" key="1">
    <citation type="submission" date="2025-04" db="UniProtKB">
        <authorList>
            <consortium name="RefSeq"/>
        </authorList>
    </citation>
    <scope>IDENTIFICATION</scope>
</reference>
<reference evidence="12" key="2">
    <citation type="submission" date="2025-05" db="UniProtKB">
        <authorList>
            <consortium name="EnsemblMetazoa"/>
        </authorList>
    </citation>
    <scope>IDENTIFICATION</scope>
</reference>
<proteinExistence type="inferred from homology"/>
<dbReference type="Pfam" id="PF02320">
    <property type="entry name" value="UCR_hinge"/>
    <property type="match status" value="1"/>
</dbReference>
<dbReference type="PANTHER" id="PTHR15336">
    <property type="entry name" value="UBIQUINOL-CYTOCHROME C REDUCTASE COMPLEX 7.8 KDA PROTEIN"/>
    <property type="match status" value="1"/>
</dbReference>
<evidence type="ECO:0000259" key="11">
    <source>
        <dbReference type="Pfam" id="PF02320"/>
    </source>
</evidence>
<feature type="disulfide bond" evidence="10">
    <location>
        <begin position="51"/>
        <end position="65"/>
    </location>
</feature>
<evidence type="ECO:0000256" key="3">
    <source>
        <dbReference type="ARBA" id="ARBA00022448"/>
    </source>
</evidence>
<feature type="domain" description="Ubiquinol-cytochrome C reductase hinge" evidence="11">
    <location>
        <begin position="26"/>
        <end position="89"/>
    </location>
</feature>
<evidence type="ECO:0000256" key="10">
    <source>
        <dbReference type="PIRSR" id="PIRSR000019-1"/>
    </source>
</evidence>
<evidence type="ECO:0000256" key="5">
    <source>
        <dbReference type="ARBA" id="ARBA00022792"/>
    </source>
</evidence>
<accession>A0A6P7GWM8</accession>
<dbReference type="PANTHER" id="PTHR15336:SF0">
    <property type="entry name" value="CYTOCHROME B-C1 COMPLEX SUBUNIT 6, MITOCHONDRIAL"/>
    <property type="match status" value="1"/>
</dbReference>
<keyword evidence="8 9" id="KW-0472">Membrane</keyword>
<dbReference type="FunFam" id="1.10.287.20:FF:000004">
    <property type="entry name" value="Cytochrome b-c1 complex subunit 6"/>
    <property type="match status" value="1"/>
</dbReference>
<evidence type="ECO:0000256" key="8">
    <source>
        <dbReference type="ARBA" id="ARBA00023136"/>
    </source>
</evidence>
<evidence type="ECO:0000313" key="13">
    <source>
        <dbReference type="Proteomes" id="UP001652700"/>
    </source>
</evidence>
<evidence type="ECO:0000313" key="14">
    <source>
        <dbReference type="RefSeq" id="XP_028149803.1"/>
    </source>
</evidence>
<evidence type="ECO:0000256" key="9">
    <source>
        <dbReference type="PIRNR" id="PIRNR000019"/>
    </source>
</evidence>
<keyword evidence="5 9" id="KW-0999">Mitochondrion inner membrane</keyword>
<keyword evidence="13" id="KW-1185">Reference proteome</keyword>
<comment type="subcellular location">
    <subcellularLocation>
        <location evidence="1">Mitochondrion inner membrane</location>
        <topology evidence="1">Peripheral membrane protein</topology>
        <orientation evidence="1">Intermembrane side</orientation>
    </subcellularLocation>
</comment>
<dbReference type="EnsemblMetazoa" id="XM_050647169.1">
    <property type="protein sequence ID" value="XP_050503126.1"/>
    <property type="gene ID" value="LOC126882302"/>
</dbReference>
<keyword evidence="7 9" id="KW-0496">Mitochondrion</keyword>
<sequence>MVFERFLKFPKILSVKAQDDDEELVDPQETLREKCRDTEHCQKLAEKYQTCNDRVNSRSRTTETCVEELFDLLHAVDHCVTKDLFSKLK</sequence>
<keyword evidence="10" id="KW-1015">Disulfide bond</keyword>
<evidence type="ECO:0000256" key="2">
    <source>
        <dbReference type="ARBA" id="ARBA00006498"/>
    </source>
</evidence>
<evidence type="ECO:0000256" key="1">
    <source>
        <dbReference type="ARBA" id="ARBA00004137"/>
    </source>
</evidence>
<evidence type="ECO:0000256" key="7">
    <source>
        <dbReference type="ARBA" id="ARBA00023128"/>
    </source>
</evidence>
<evidence type="ECO:0000256" key="4">
    <source>
        <dbReference type="ARBA" id="ARBA00022660"/>
    </source>
</evidence>
<dbReference type="PIRSF" id="PIRSF000019">
    <property type="entry name" value="Bc1_11K"/>
    <property type="match status" value="1"/>
</dbReference>
<name>A0A6P7GWM8_DIAVI</name>
<protein>
    <recommendedName>
        <fullName evidence="9">Cytochrome b-c1 complex subunit 6</fullName>
    </recommendedName>
</protein>
<keyword evidence="3 9" id="KW-0813">Transport</keyword>
<dbReference type="AlphaFoldDB" id="A0A6P7GWM8"/>
<gene>
    <name evidence="14" type="primary">LOC114343191</name>
    <name evidence="15" type="synonym">LOC114343192</name>
</gene>
<dbReference type="SUPFAM" id="SSF81531">
    <property type="entry name" value="Non-heme 11 kDa protein of cytochrome bc1 complex (Ubiquinol-cytochrome c reductase)"/>
    <property type="match status" value="1"/>
</dbReference>
<comment type="similarity">
    <text evidence="2 9">Belongs to the UQCRH/QCR6 family.</text>
</comment>
<dbReference type="InterPro" id="IPR003422">
    <property type="entry name" value="Cyt_b-c1_6"/>
</dbReference>
<dbReference type="InterPro" id="IPR023184">
    <property type="entry name" value="Ubol_cytC_Rdtase_hinge_dom"/>
</dbReference>
<keyword evidence="6 9" id="KW-0249">Electron transport</keyword>
<dbReference type="GO" id="GO:0006122">
    <property type="term" value="P:mitochondrial electron transport, ubiquinol to cytochrome c"/>
    <property type="evidence" value="ECO:0007669"/>
    <property type="project" value="InterPro"/>
</dbReference>
<feature type="disulfide bond" evidence="10">
    <location>
        <begin position="35"/>
        <end position="79"/>
    </location>
</feature>
<comment type="function">
    <text evidence="9">Component of the ubiquinol-cytochrome c oxidoreductase, a multisubunit transmembrane complex that is part of the mitochondrial electron transport chain which drives oxidative phosphorylation.</text>
</comment>
<dbReference type="Gene3D" id="1.10.287.20">
    <property type="entry name" value="Ubiquinol-cytochrome C reductase hinge domain"/>
    <property type="match status" value="1"/>
</dbReference>
<dbReference type="RefSeq" id="XP_028149803.1">
    <property type="nucleotide sequence ID" value="XM_028294002.1"/>
</dbReference>
<dbReference type="InterPro" id="IPR036811">
    <property type="entry name" value="Ubol_cytC_Rdtase_hinge_dom_sf"/>
</dbReference>
<evidence type="ECO:0000313" key="15">
    <source>
        <dbReference type="RefSeq" id="XP_028149804.1"/>
    </source>
</evidence>
<dbReference type="GO" id="GO:0005743">
    <property type="term" value="C:mitochondrial inner membrane"/>
    <property type="evidence" value="ECO:0007669"/>
    <property type="project" value="UniProtKB-SubCell"/>
</dbReference>
<organism evidence="14">
    <name type="scientific">Diabrotica virgifera virgifera</name>
    <name type="common">western corn rootworm</name>
    <dbReference type="NCBI Taxonomy" id="50390"/>
    <lineage>
        <taxon>Eukaryota</taxon>
        <taxon>Metazoa</taxon>
        <taxon>Ecdysozoa</taxon>
        <taxon>Arthropoda</taxon>
        <taxon>Hexapoda</taxon>
        <taxon>Insecta</taxon>
        <taxon>Pterygota</taxon>
        <taxon>Neoptera</taxon>
        <taxon>Endopterygota</taxon>
        <taxon>Coleoptera</taxon>
        <taxon>Polyphaga</taxon>
        <taxon>Cucujiformia</taxon>
        <taxon>Chrysomeloidea</taxon>
        <taxon>Chrysomelidae</taxon>
        <taxon>Galerucinae</taxon>
        <taxon>Diabroticina</taxon>
        <taxon>Diabroticites</taxon>
        <taxon>Diabrotica</taxon>
    </lineage>
</organism>
<evidence type="ECO:0000256" key="6">
    <source>
        <dbReference type="ARBA" id="ARBA00022982"/>
    </source>
</evidence>
<dbReference type="RefSeq" id="XP_028149804.1">
    <property type="nucleotide sequence ID" value="XM_028294003.1"/>
</dbReference>
<dbReference type="Proteomes" id="UP001652700">
    <property type="component" value="Unplaced"/>
</dbReference>
<keyword evidence="4 9" id="KW-0679">Respiratory chain</keyword>
<evidence type="ECO:0000313" key="12">
    <source>
        <dbReference type="EnsemblMetazoa" id="XP_050503126.1"/>
    </source>
</evidence>
<dbReference type="OrthoDB" id="405848at2759"/>